<comment type="subcellular location">
    <subcellularLocation>
        <location evidence="1">Membrane</location>
        <topology evidence="1">Multi-pass membrane protein</topology>
    </subcellularLocation>
</comment>
<evidence type="ECO:0000313" key="3">
    <source>
        <dbReference type="Proteomes" id="UP000236161"/>
    </source>
</evidence>
<reference evidence="2 3" key="1">
    <citation type="journal article" date="2017" name="Nature">
        <title>The Apostasia genome and the evolution of orchids.</title>
        <authorList>
            <person name="Zhang G.Q."/>
            <person name="Liu K.W."/>
            <person name="Li Z."/>
            <person name="Lohaus R."/>
            <person name="Hsiao Y.Y."/>
            <person name="Niu S.C."/>
            <person name="Wang J.Y."/>
            <person name="Lin Y.C."/>
            <person name="Xu Q."/>
            <person name="Chen L.J."/>
            <person name="Yoshida K."/>
            <person name="Fujiwara S."/>
            <person name="Wang Z.W."/>
            <person name="Zhang Y.Q."/>
            <person name="Mitsuda N."/>
            <person name="Wang M."/>
            <person name="Liu G.H."/>
            <person name="Pecoraro L."/>
            <person name="Huang H.X."/>
            <person name="Xiao X.J."/>
            <person name="Lin M."/>
            <person name="Wu X.Y."/>
            <person name="Wu W.L."/>
            <person name="Chen Y.Y."/>
            <person name="Chang S.B."/>
            <person name="Sakamoto S."/>
            <person name="Ohme-Takagi M."/>
            <person name="Yagi M."/>
            <person name="Zeng S.J."/>
            <person name="Shen C.Y."/>
            <person name="Yeh C.M."/>
            <person name="Luo Y.B."/>
            <person name="Tsai W.C."/>
            <person name="Van de Peer Y."/>
            <person name="Liu Z.J."/>
        </authorList>
    </citation>
    <scope>NUCLEOTIDE SEQUENCE [LARGE SCALE GENOMIC DNA]</scope>
    <source>
        <strain evidence="3">cv. Shenzhen</strain>
        <tissue evidence="2">Stem</tissue>
    </source>
</reference>
<dbReference type="Pfam" id="PF03134">
    <property type="entry name" value="TB2_DP1_HVA22"/>
    <property type="match status" value="1"/>
</dbReference>
<dbReference type="EMBL" id="KZ453122">
    <property type="protein sequence ID" value="PKA47611.1"/>
    <property type="molecule type" value="Genomic_DNA"/>
</dbReference>
<dbReference type="AlphaFoldDB" id="A0A2H9ZWE2"/>
<dbReference type="Proteomes" id="UP000236161">
    <property type="component" value="Unassembled WGS sequence"/>
</dbReference>
<dbReference type="OrthoDB" id="10009287at2759"/>
<dbReference type="InterPro" id="IPR004345">
    <property type="entry name" value="TB2_DP1_HVA22"/>
</dbReference>
<dbReference type="GO" id="GO:0016020">
    <property type="term" value="C:membrane"/>
    <property type="evidence" value="ECO:0007669"/>
    <property type="project" value="UniProtKB-SubCell"/>
</dbReference>
<proteinExistence type="inferred from homology"/>
<protein>
    <recommendedName>
        <fullName evidence="1">HVA22-like protein</fullName>
    </recommendedName>
</protein>
<name>A0A2H9ZWE2_9ASPA</name>
<comment type="similarity">
    <text evidence="1">Belongs to the DP1 family.</text>
</comment>
<organism evidence="2 3">
    <name type="scientific">Apostasia shenzhenica</name>
    <dbReference type="NCBI Taxonomy" id="1088818"/>
    <lineage>
        <taxon>Eukaryota</taxon>
        <taxon>Viridiplantae</taxon>
        <taxon>Streptophyta</taxon>
        <taxon>Embryophyta</taxon>
        <taxon>Tracheophyta</taxon>
        <taxon>Spermatophyta</taxon>
        <taxon>Magnoliopsida</taxon>
        <taxon>Liliopsida</taxon>
        <taxon>Asparagales</taxon>
        <taxon>Orchidaceae</taxon>
        <taxon>Apostasioideae</taxon>
        <taxon>Apostasia</taxon>
    </lineage>
</organism>
<evidence type="ECO:0000313" key="2">
    <source>
        <dbReference type="EMBL" id="PKA47611.1"/>
    </source>
</evidence>
<gene>
    <name evidence="2" type="primary">HVA22E</name>
    <name evidence="2" type="ORF">AXF42_Ash014807</name>
</gene>
<sequence length="214" mass="24363">MGQLWTIVTYLYSLAGYSSSLQSLDGFLSQSPRPLSLSTNAFCPNRRPCVMLLYPLYASVEAIESPSKVDDEQWLAYWIIYSFLTLFEMVAEPLLSWIPIWHAAKVVFAAWLVLPQFRGSAFIYNKFVRQQLKGFGWREVRRDTTLSAAGSEAVVSLSANSSSPSKKRNKFFRLATSKKVKFPLPIASQLPANLQYSYNFYKSCIYGRNIKSYS</sequence>
<dbReference type="PANTHER" id="PTHR12300:SF139">
    <property type="entry name" value="HVA22-LIKE PROTEIN E"/>
    <property type="match status" value="1"/>
</dbReference>
<accession>A0A2H9ZWE2</accession>
<dbReference type="PANTHER" id="PTHR12300">
    <property type="entry name" value="HVA22-LIKE PROTEINS"/>
    <property type="match status" value="1"/>
</dbReference>
<keyword evidence="3" id="KW-1185">Reference proteome</keyword>
<evidence type="ECO:0000256" key="1">
    <source>
        <dbReference type="RuleBase" id="RU362006"/>
    </source>
</evidence>